<dbReference type="EMBL" id="JACHXI010000003">
    <property type="protein sequence ID" value="MBB3102670.1"/>
    <property type="molecule type" value="Genomic_DNA"/>
</dbReference>
<feature type="domain" description="NAD-dependent epimerase/dehydratase" evidence="1">
    <location>
        <begin position="3"/>
        <end position="224"/>
    </location>
</feature>
<dbReference type="Pfam" id="PF01370">
    <property type="entry name" value="Epimerase"/>
    <property type="match status" value="1"/>
</dbReference>
<dbReference type="Proteomes" id="UP000549250">
    <property type="component" value="Unassembled WGS sequence"/>
</dbReference>
<dbReference type="AlphaFoldDB" id="A0A839T216"/>
<sequence length="319" mass="33830">MRVVVTGASGFVGQGLLGPLLQAGHQVTAVSRDALPGLNPAIVLKTVTGLDAGQDWQEILAGQERVIHCAARVHVMDDRACDPLTEYRRVNVAGTLDLARQAAAAGVGRFVFISTVKVNGEQTIPGQPYAADDIPAPVAAYGLSKLEAEQGLQALCAATGMELVIIRPVLVYGPGVKANFRSMMKWLYRGIPLPLGAIDNRRSLVALTNLADLIVTCVAHPSAANQVLLVSDGEDLSTADLLHRLGRALGRPAHLLPVPPTLLETGARLLGKAALAQRLCGSLQVDIGKTRALLGWNPPLRVEAALHETARHFLEHEVL</sequence>
<dbReference type="EC" id="5.1.3.2" evidence="2"/>
<comment type="caution">
    <text evidence="2">The sequence shown here is derived from an EMBL/GenBank/DDBJ whole genome shotgun (WGS) entry which is preliminary data.</text>
</comment>
<keyword evidence="3" id="KW-1185">Reference proteome</keyword>
<dbReference type="InterPro" id="IPR036291">
    <property type="entry name" value="NAD(P)-bd_dom_sf"/>
</dbReference>
<name>A0A839T216_AZOMA</name>
<evidence type="ECO:0000313" key="2">
    <source>
        <dbReference type="EMBL" id="MBB3102670.1"/>
    </source>
</evidence>
<dbReference type="GO" id="GO:0005737">
    <property type="term" value="C:cytoplasm"/>
    <property type="evidence" value="ECO:0007669"/>
    <property type="project" value="TreeGrafter"/>
</dbReference>
<keyword evidence="2" id="KW-0413">Isomerase</keyword>
<dbReference type="InterPro" id="IPR001509">
    <property type="entry name" value="Epimerase_deHydtase"/>
</dbReference>
<dbReference type="PANTHER" id="PTHR48079:SF6">
    <property type="entry name" value="NAD(P)-BINDING DOMAIN-CONTAINING PROTEIN-RELATED"/>
    <property type="match status" value="1"/>
</dbReference>
<dbReference type="SUPFAM" id="SSF51735">
    <property type="entry name" value="NAD(P)-binding Rossmann-fold domains"/>
    <property type="match status" value="1"/>
</dbReference>
<accession>A0A839T216</accession>
<dbReference type="GO" id="GO:0003978">
    <property type="term" value="F:UDP-glucose 4-epimerase activity"/>
    <property type="evidence" value="ECO:0007669"/>
    <property type="project" value="UniProtKB-EC"/>
</dbReference>
<proteinExistence type="predicted"/>
<dbReference type="GO" id="GO:0004029">
    <property type="term" value="F:aldehyde dehydrogenase (NAD+) activity"/>
    <property type="evidence" value="ECO:0007669"/>
    <property type="project" value="TreeGrafter"/>
</dbReference>
<reference evidence="2 3" key="1">
    <citation type="submission" date="2020-08" db="EMBL/GenBank/DDBJ databases">
        <title>Genomic Encyclopedia of Type Strains, Phase III (KMG-III): the genomes of soil and plant-associated and newly described type strains.</title>
        <authorList>
            <person name="Whitman W."/>
        </authorList>
    </citation>
    <scope>NUCLEOTIDE SEQUENCE [LARGE SCALE GENOMIC DNA]</scope>
    <source>
        <strain evidence="2 3">CECT 4462</strain>
    </source>
</reference>
<dbReference type="Gene3D" id="3.40.50.720">
    <property type="entry name" value="NAD(P)-binding Rossmann-like Domain"/>
    <property type="match status" value="1"/>
</dbReference>
<protein>
    <submittedName>
        <fullName evidence="2">UDP-glucose 4-epimerase</fullName>
        <ecNumber evidence="2">5.1.3.2</ecNumber>
    </submittedName>
</protein>
<dbReference type="CDD" id="cd05232">
    <property type="entry name" value="UDP_G4E_4_SDR_e"/>
    <property type="match status" value="1"/>
</dbReference>
<evidence type="ECO:0000313" key="3">
    <source>
        <dbReference type="Proteomes" id="UP000549250"/>
    </source>
</evidence>
<evidence type="ECO:0000259" key="1">
    <source>
        <dbReference type="Pfam" id="PF01370"/>
    </source>
</evidence>
<gene>
    <name evidence="2" type="ORF">FHR87_001053</name>
</gene>
<dbReference type="PANTHER" id="PTHR48079">
    <property type="entry name" value="PROTEIN YEEZ"/>
    <property type="match status" value="1"/>
</dbReference>
<dbReference type="InterPro" id="IPR051783">
    <property type="entry name" value="NAD(P)-dependent_oxidoreduct"/>
</dbReference>
<organism evidence="2 3">
    <name type="scientific">Azomonas macrocytogenes</name>
    <name type="common">Azotobacter macrocytogenes</name>
    <dbReference type="NCBI Taxonomy" id="69962"/>
    <lineage>
        <taxon>Bacteria</taxon>
        <taxon>Pseudomonadati</taxon>
        <taxon>Pseudomonadota</taxon>
        <taxon>Gammaproteobacteria</taxon>
        <taxon>Pseudomonadales</taxon>
        <taxon>Pseudomonadaceae</taxon>
        <taxon>Azomonas</taxon>
    </lineage>
</organism>
<dbReference type="RefSeq" id="WP_183165647.1">
    <property type="nucleotide sequence ID" value="NZ_JACHXI010000003.1"/>
</dbReference>